<dbReference type="AlphaFoldDB" id="A0A4Z2GPF8"/>
<feature type="region of interest" description="Disordered" evidence="1">
    <location>
        <begin position="17"/>
        <end position="82"/>
    </location>
</feature>
<reference evidence="2 3" key="1">
    <citation type="submission" date="2019-03" db="EMBL/GenBank/DDBJ databases">
        <title>First draft genome of Liparis tanakae, snailfish: a comprehensive survey of snailfish specific genes.</title>
        <authorList>
            <person name="Kim W."/>
            <person name="Song I."/>
            <person name="Jeong J.-H."/>
            <person name="Kim D."/>
            <person name="Kim S."/>
            <person name="Ryu S."/>
            <person name="Song J.Y."/>
            <person name="Lee S.K."/>
        </authorList>
    </citation>
    <scope>NUCLEOTIDE SEQUENCE [LARGE SCALE GENOMIC DNA]</scope>
    <source>
        <tissue evidence="2">Muscle</tissue>
    </source>
</reference>
<feature type="compositionally biased region" description="Polar residues" evidence="1">
    <location>
        <begin position="58"/>
        <end position="71"/>
    </location>
</feature>
<dbReference type="EMBL" id="SRLO01000458">
    <property type="protein sequence ID" value="TNN55346.1"/>
    <property type="molecule type" value="Genomic_DNA"/>
</dbReference>
<proteinExistence type="predicted"/>
<feature type="compositionally biased region" description="Polar residues" evidence="1">
    <location>
        <begin position="33"/>
        <end position="43"/>
    </location>
</feature>
<protein>
    <submittedName>
        <fullName evidence="2">Uncharacterized protein</fullName>
    </submittedName>
</protein>
<organism evidence="2 3">
    <name type="scientific">Liparis tanakae</name>
    <name type="common">Tanaka's snailfish</name>
    <dbReference type="NCBI Taxonomy" id="230148"/>
    <lineage>
        <taxon>Eukaryota</taxon>
        <taxon>Metazoa</taxon>
        <taxon>Chordata</taxon>
        <taxon>Craniata</taxon>
        <taxon>Vertebrata</taxon>
        <taxon>Euteleostomi</taxon>
        <taxon>Actinopterygii</taxon>
        <taxon>Neopterygii</taxon>
        <taxon>Teleostei</taxon>
        <taxon>Neoteleostei</taxon>
        <taxon>Acanthomorphata</taxon>
        <taxon>Eupercaria</taxon>
        <taxon>Perciformes</taxon>
        <taxon>Cottioidei</taxon>
        <taxon>Cottales</taxon>
        <taxon>Liparidae</taxon>
        <taxon>Liparis</taxon>
    </lineage>
</organism>
<sequence>MPGGVVPVVVAQAQIKRSKVSFPPGEPKLPSTLDPSQDSTALSTDGRAPNARWLDSGATVTRGSSTPSWCTGGSPHLSASPPLLSEEMMMGSKGSSVPEMVMPSGPPYRCSSTLHEFFTLLKDLNGFLHRAALHPDVIDGQQLVPQLQGGHRQKPQPTDISITTWTVTGRLEGSEQS</sequence>
<evidence type="ECO:0000313" key="2">
    <source>
        <dbReference type="EMBL" id="TNN55346.1"/>
    </source>
</evidence>
<gene>
    <name evidence="2" type="ORF">EYF80_034419</name>
</gene>
<dbReference type="Proteomes" id="UP000314294">
    <property type="component" value="Unassembled WGS sequence"/>
</dbReference>
<evidence type="ECO:0000256" key="1">
    <source>
        <dbReference type="SAM" id="MobiDB-lite"/>
    </source>
</evidence>
<name>A0A4Z2GPF8_9TELE</name>
<evidence type="ECO:0000313" key="3">
    <source>
        <dbReference type="Proteomes" id="UP000314294"/>
    </source>
</evidence>
<accession>A0A4Z2GPF8</accession>
<comment type="caution">
    <text evidence="2">The sequence shown here is derived from an EMBL/GenBank/DDBJ whole genome shotgun (WGS) entry which is preliminary data.</text>
</comment>
<keyword evidence="3" id="KW-1185">Reference proteome</keyword>